<dbReference type="SUPFAM" id="SSF48403">
    <property type="entry name" value="Ankyrin repeat"/>
    <property type="match status" value="1"/>
</dbReference>
<dbReference type="SMART" id="SM00248">
    <property type="entry name" value="ANK"/>
    <property type="match status" value="6"/>
</dbReference>
<feature type="repeat" description="ANK" evidence="1">
    <location>
        <begin position="765"/>
        <end position="797"/>
    </location>
</feature>
<dbReference type="PANTHER" id="PTHR24148">
    <property type="entry name" value="ANKYRIN REPEAT DOMAIN-CONTAINING PROTEIN 39 HOMOLOG-RELATED"/>
    <property type="match status" value="1"/>
</dbReference>
<dbReference type="InterPro" id="IPR052895">
    <property type="entry name" value="HetReg/Transcr_Mod"/>
</dbReference>
<dbReference type="Proteomes" id="UP000294847">
    <property type="component" value="Chromosome 3"/>
</dbReference>
<dbReference type="Pfam" id="PF12796">
    <property type="entry name" value="Ank_2"/>
    <property type="match status" value="1"/>
</dbReference>
<evidence type="ECO:0000313" key="4">
    <source>
        <dbReference type="EMBL" id="QBZ59833.1"/>
    </source>
</evidence>
<dbReference type="PROSITE" id="PS50297">
    <property type="entry name" value="ANK_REP_REGION"/>
    <property type="match status" value="3"/>
</dbReference>
<dbReference type="Pfam" id="PF06985">
    <property type="entry name" value="HET"/>
    <property type="match status" value="1"/>
</dbReference>
<feature type="domain" description="Heterokaryon incompatibility" evidence="3">
    <location>
        <begin position="52"/>
        <end position="251"/>
    </location>
</feature>
<keyword evidence="1" id="KW-0040">ANK repeat</keyword>
<evidence type="ECO:0000256" key="1">
    <source>
        <dbReference type="PROSITE-ProRule" id="PRU00023"/>
    </source>
</evidence>
<feature type="repeat" description="ANK" evidence="1">
    <location>
        <begin position="733"/>
        <end position="765"/>
    </location>
</feature>
<evidence type="ECO:0000259" key="3">
    <source>
        <dbReference type="Pfam" id="PF06985"/>
    </source>
</evidence>
<dbReference type="InterPro" id="IPR036770">
    <property type="entry name" value="Ankyrin_rpt-contain_sf"/>
</dbReference>
<name>A0A4P7NB48_PYROR</name>
<sequence>MSSLYEYDPLDLGRDAIRLCRLFRRSQDPQWPPIIRCELFQSYLHEAEGVPYEALSYTWACEDETSETIKHTIIMSGKVHHVTTNLFHALSSIRLDHEDRTVWIDALCINQADHRERGHQVGQMAQTYSCAQRVLVWLGMGNALQHSIIRWMDALDRRVNARPNFSRQSSPVGLWVNEVRNQGYSAVTYGKDPNDHSQARWPLTMKREKLPQLDVGVEDQYPLPSLTEIEQQEVPSLYRAAWFTRIWVIQEAAKARSALVMYDRYSVQSSTFVLVPQLFDFEVPEGTQAVLDLLPGPLRKTSWWNNARDLRTLMDKFGSSCKASDERDKVYALLGLASDASPLQPDYNVDTRVVIERTIAHLMANRGVTGRAGLWTRHLPQWTMDQFLEELPEADDSFLSWTLRYSSLEAVAVEVVVLGLSLDSMNDPKWPSDSLDESKPQLPRLLRAILGRPDINPQVEHNGKTPLAKAAQSRPWAVVYRLLGDPRVDRWAMRGYRNFLWETPNPITQLAPAAIASLLDTIQLFLSNLPHLAREGLLGETSNISDHPLSYAHGKLLSLKGDIKRLVEDLVKDGLQDITDDAKCLDRPDSLDRPDGLARRWGWLAQLKSRVISDYIAAHLELGLELKNMWVYARPDCLLWLAVGLGDIPAVSRLLVPELDVGSFNPIASLLLVAVIARNVAMAETLLEKGWDSYEAREEVKISPALQIAVINKQKDMVELLLRSGADPNEERYGLTPLDTAIKLGNIAMVELLLNYGADPNKGRYGSTPLNTAIILRNTVMVELLFRNGADPNKGRYGLTPLNTAIRLGNIDMAKLLLNHGADPNEERYGLTPLDTAIKLGDIAMVEMLRCAGFVVGTYLGKHGEQQTASARLPGSPRLSDAKETSISRDLTTTGVVEG</sequence>
<feature type="repeat" description="ANK" evidence="1">
    <location>
        <begin position="797"/>
        <end position="829"/>
    </location>
</feature>
<dbReference type="PANTHER" id="PTHR24148:SF78">
    <property type="entry name" value="HETEROKARYON INCOMPATIBILITY DOMAIN-CONTAINING PROTEIN"/>
    <property type="match status" value="1"/>
</dbReference>
<dbReference type="InterPro" id="IPR002110">
    <property type="entry name" value="Ankyrin_rpt"/>
</dbReference>
<feature type="region of interest" description="Disordered" evidence="2">
    <location>
        <begin position="866"/>
        <end position="899"/>
    </location>
</feature>
<reference evidence="4 5" key="1">
    <citation type="journal article" date="2019" name="Mol. Biol. Evol.">
        <title>Blast fungal genomes show frequent chromosomal changes, gene gains and losses, and effector gene turnover.</title>
        <authorList>
            <person name="Gomez Luciano L.B."/>
            <person name="Jason Tsai I."/>
            <person name="Chuma I."/>
            <person name="Tosa Y."/>
            <person name="Chen Y.H."/>
            <person name="Li J.Y."/>
            <person name="Li M.Y."/>
            <person name="Jade Lu M.Y."/>
            <person name="Nakayashiki H."/>
            <person name="Li W.H."/>
        </authorList>
    </citation>
    <scope>NUCLEOTIDE SEQUENCE [LARGE SCALE GENOMIC DNA]</scope>
    <source>
        <strain evidence="4">MZ5-1-6</strain>
    </source>
</reference>
<evidence type="ECO:0000313" key="5">
    <source>
        <dbReference type="Proteomes" id="UP000294847"/>
    </source>
</evidence>
<accession>A0A4P7NB48</accession>
<dbReference type="InterPro" id="IPR010730">
    <property type="entry name" value="HET"/>
</dbReference>
<dbReference type="Pfam" id="PF13857">
    <property type="entry name" value="Ank_5"/>
    <property type="match status" value="1"/>
</dbReference>
<feature type="compositionally biased region" description="Polar residues" evidence="2">
    <location>
        <begin position="888"/>
        <end position="899"/>
    </location>
</feature>
<protein>
    <recommendedName>
        <fullName evidence="3">Heterokaryon incompatibility domain-containing protein</fullName>
    </recommendedName>
</protein>
<proteinExistence type="predicted"/>
<dbReference type="AlphaFoldDB" id="A0A4P7NB48"/>
<dbReference type="EMBL" id="CP034206">
    <property type="protein sequence ID" value="QBZ59833.1"/>
    <property type="molecule type" value="Genomic_DNA"/>
</dbReference>
<gene>
    <name evidence="4" type="ORF">PoMZ_04797</name>
</gene>
<evidence type="ECO:0000256" key="2">
    <source>
        <dbReference type="SAM" id="MobiDB-lite"/>
    </source>
</evidence>
<organism evidence="4 5">
    <name type="scientific">Pyricularia oryzae</name>
    <name type="common">Rice blast fungus</name>
    <name type="synonym">Magnaporthe oryzae</name>
    <dbReference type="NCBI Taxonomy" id="318829"/>
    <lineage>
        <taxon>Eukaryota</taxon>
        <taxon>Fungi</taxon>
        <taxon>Dikarya</taxon>
        <taxon>Ascomycota</taxon>
        <taxon>Pezizomycotina</taxon>
        <taxon>Sordariomycetes</taxon>
        <taxon>Sordariomycetidae</taxon>
        <taxon>Magnaporthales</taxon>
        <taxon>Pyriculariaceae</taxon>
        <taxon>Pyricularia</taxon>
    </lineage>
</organism>
<dbReference type="PROSITE" id="PS50088">
    <property type="entry name" value="ANK_REPEAT"/>
    <property type="match status" value="3"/>
</dbReference>
<dbReference type="Gene3D" id="1.25.40.20">
    <property type="entry name" value="Ankyrin repeat-containing domain"/>
    <property type="match status" value="1"/>
</dbReference>